<evidence type="ECO:0000256" key="8">
    <source>
        <dbReference type="ARBA" id="ARBA00037387"/>
    </source>
</evidence>
<evidence type="ECO:0000256" key="7">
    <source>
        <dbReference type="ARBA" id="ARBA00022777"/>
    </source>
</evidence>
<accession>A0A3G9JVH8</accession>
<name>A0A3G9JVH8_9ACTN</name>
<comment type="subcellular location">
    <subcellularLocation>
        <location evidence="1">Cytoplasm</location>
    </subcellularLocation>
</comment>
<evidence type="ECO:0000259" key="11">
    <source>
        <dbReference type="PROSITE" id="PS51094"/>
    </source>
</evidence>
<dbReference type="InterPro" id="IPR051351">
    <property type="entry name" value="Ascorbate-PTS_EIIA_comp"/>
</dbReference>
<sequence length="151" mass="16899">MAGMEDMLKRQNVQIVEKVNDWEESVHVAVQPLVDQGYVKSDYIDGIISNAKEFGPYFVICPDLALLHARPEQGVIKRQLAVTVLREPVRFKEEGPDVRLLVTLAAEDADSHIDVMRKLAVMFSDPANITKIAEAKDADEVYALFCAPTEE</sequence>
<evidence type="ECO:0000313" key="12">
    <source>
        <dbReference type="EMBL" id="BBH49473.1"/>
    </source>
</evidence>
<evidence type="ECO:0000256" key="1">
    <source>
        <dbReference type="ARBA" id="ARBA00004496"/>
    </source>
</evidence>
<keyword evidence="6" id="KW-0598">Phosphotransferase system</keyword>
<keyword evidence="3" id="KW-0963">Cytoplasm</keyword>
<comment type="function">
    <text evidence="8">The phosphoenolpyruvate-dependent sugar phosphotransferase system (sugar PTS), a major carbohydrate active transport system, catalyzes the phosphorylation of incoming sugar substrates concomitantly with their translocation across the cell membrane. The enzyme II UlaABC PTS system is involved in ascorbate transport.</text>
</comment>
<dbReference type="PANTHER" id="PTHR36203:SF1">
    <property type="entry name" value="ASCORBATE-SPECIFIC PTS SYSTEM EIIA COMPONENT"/>
    <property type="match status" value="1"/>
</dbReference>
<dbReference type="Proteomes" id="UP000273154">
    <property type="component" value="Chromosome"/>
</dbReference>
<feature type="domain" description="PTS EIIA type-2" evidence="11">
    <location>
        <begin position="6"/>
        <end position="148"/>
    </location>
</feature>
<dbReference type="EMBL" id="AP019367">
    <property type="protein sequence ID" value="BBH49473.1"/>
    <property type="molecule type" value="Genomic_DNA"/>
</dbReference>
<dbReference type="PROSITE" id="PS51094">
    <property type="entry name" value="PTS_EIIA_TYPE_2"/>
    <property type="match status" value="1"/>
</dbReference>
<evidence type="ECO:0000256" key="3">
    <source>
        <dbReference type="ARBA" id="ARBA00022490"/>
    </source>
</evidence>
<evidence type="ECO:0000256" key="4">
    <source>
        <dbReference type="ARBA" id="ARBA00022553"/>
    </source>
</evidence>
<evidence type="ECO:0000256" key="2">
    <source>
        <dbReference type="ARBA" id="ARBA00022448"/>
    </source>
</evidence>
<evidence type="ECO:0000256" key="5">
    <source>
        <dbReference type="ARBA" id="ARBA00022679"/>
    </source>
</evidence>
<evidence type="ECO:0000256" key="9">
    <source>
        <dbReference type="ARBA" id="ARBA00041175"/>
    </source>
</evidence>
<evidence type="ECO:0000313" key="13">
    <source>
        <dbReference type="Proteomes" id="UP000273154"/>
    </source>
</evidence>
<evidence type="ECO:0000256" key="6">
    <source>
        <dbReference type="ARBA" id="ARBA00022683"/>
    </source>
</evidence>
<dbReference type="Gene3D" id="3.40.930.10">
    <property type="entry name" value="Mannitol-specific EII, Chain A"/>
    <property type="match status" value="1"/>
</dbReference>
<protein>
    <recommendedName>
        <fullName evidence="9">Ascorbate-specific PTS system EIIA component</fullName>
    </recommendedName>
    <alternativeName>
        <fullName evidence="10">Ascorbate-specific phosphotransferase enzyme IIA component</fullName>
    </alternativeName>
</protein>
<dbReference type="GO" id="GO:0009401">
    <property type="term" value="P:phosphoenolpyruvate-dependent sugar phosphotransferase system"/>
    <property type="evidence" value="ECO:0007669"/>
    <property type="project" value="UniProtKB-KW"/>
</dbReference>
<dbReference type="CDD" id="cd00211">
    <property type="entry name" value="PTS_IIA_fru"/>
    <property type="match status" value="1"/>
</dbReference>
<dbReference type="Pfam" id="PF00359">
    <property type="entry name" value="PTS_EIIA_2"/>
    <property type="match status" value="1"/>
</dbReference>
<dbReference type="GO" id="GO:0005737">
    <property type="term" value="C:cytoplasm"/>
    <property type="evidence" value="ECO:0007669"/>
    <property type="project" value="UniProtKB-SubCell"/>
</dbReference>
<dbReference type="RefSeq" id="WP_172596325.1">
    <property type="nucleotide sequence ID" value="NZ_AP019367.1"/>
</dbReference>
<dbReference type="GO" id="GO:0016301">
    <property type="term" value="F:kinase activity"/>
    <property type="evidence" value="ECO:0007669"/>
    <property type="project" value="UniProtKB-KW"/>
</dbReference>
<dbReference type="GeneID" id="88848201"/>
<reference evidence="13" key="1">
    <citation type="submission" date="2018-11" db="EMBL/GenBank/DDBJ databases">
        <title>Comparative genomics of Parolsenella catena and Libanicoccus massiliensis: Reclassification of Libanicoccus massiliensis as Parolsenella massiliensis comb. nov.</title>
        <authorList>
            <person name="Sakamoto M."/>
            <person name="Ikeyama N."/>
            <person name="Murakami T."/>
            <person name="Mori H."/>
            <person name="Yuki M."/>
            <person name="Ohkuma M."/>
        </authorList>
    </citation>
    <scope>NUCLEOTIDE SEQUENCE [LARGE SCALE GENOMIC DNA]</scope>
    <source>
        <strain evidence="13">JCM 31932</strain>
    </source>
</reference>
<evidence type="ECO:0000256" key="10">
    <source>
        <dbReference type="ARBA" id="ARBA00042072"/>
    </source>
</evidence>
<dbReference type="SUPFAM" id="SSF55804">
    <property type="entry name" value="Phoshotransferase/anion transport protein"/>
    <property type="match status" value="1"/>
</dbReference>
<proteinExistence type="predicted"/>
<dbReference type="InterPro" id="IPR016152">
    <property type="entry name" value="PTrfase/Anion_transptr"/>
</dbReference>
<keyword evidence="2" id="KW-0813">Transport</keyword>
<dbReference type="AlphaFoldDB" id="A0A3G9JVH8"/>
<keyword evidence="13" id="KW-1185">Reference proteome</keyword>
<gene>
    <name evidence="12" type="ORF">Pcatena_00600</name>
</gene>
<keyword evidence="5" id="KW-0808">Transferase</keyword>
<dbReference type="PANTHER" id="PTHR36203">
    <property type="entry name" value="ASCORBATE-SPECIFIC PTS SYSTEM EIIA COMPONENT"/>
    <property type="match status" value="1"/>
</dbReference>
<dbReference type="InterPro" id="IPR002178">
    <property type="entry name" value="PTS_EIIA_type-2_dom"/>
</dbReference>
<organism evidence="12 13">
    <name type="scientific">Parolsenella catena</name>
    <dbReference type="NCBI Taxonomy" id="2003188"/>
    <lineage>
        <taxon>Bacteria</taxon>
        <taxon>Bacillati</taxon>
        <taxon>Actinomycetota</taxon>
        <taxon>Coriobacteriia</taxon>
        <taxon>Coriobacteriales</taxon>
        <taxon>Atopobiaceae</taxon>
        <taxon>Parolsenella</taxon>
    </lineage>
</organism>
<keyword evidence="4" id="KW-0597">Phosphoprotein</keyword>
<dbReference type="KEGG" id="pcat:Pcatena_00600"/>
<keyword evidence="7" id="KW-0418">Kinase</keyword>